<keyword evidence="2" id="KW-1185">Reference proteome</keyword>
<dbReference type="EMBL" id="CP036264">
    <property type="protein sequence ID" value="QEF96735.1"/>
    <property type="molecule type" value="Genomic_DNA"/>
</dbReference>
<sequence length="259" mass="28638">MIAVFLLSSGACLAQGPEGEKADSNFRSMQKLVDAIRVRPLGRPIEASEFETKTAILRFGDATRETSDGVIWKIGTDRPLVIVAMEIVDKASQRDVNYEFLCLTEQKFEMVAGAGWTWKPSVSALAMKPLQGVPGPSPSQQTRLRQLKQLARRFEASEVYLGQHYRLRLMPQPIDQYTVDGRSGLDGAVFAFVHGTNPEVLLLLEATDNGWQFGFARLCGAAPQATFDGRVVWTKPSMDQVVNSWTLPYTGNAQAIDDQ</sequence>
<dbReference type="Proteomes" id="UP000321353">
    <property type="component" value="Chromosome"/>
</dbReference>
<dbReference type="KEGG" id="smam:Mal15_07640"/>
<organism evidence="1 2">
    <name type="scientific">Stieleria maiorica</name>
    <dbReference type="NCBI Taxonomy" id="2795974"/>
    <lineage>
        <taxon>Bacteria</taxon>
        <taxon>Pseudomonadati</taxon>
        <taxon>Planctomycetota</taxon>
        <taxon>Planctomycetia</taxon>
        <taxon>Pirellulales</taxon>
        <taxon>Pirellulaceae</taxon>
        <taxon>Stieleria</taxon>
    </lineage>
</organism>
<evidence type="ECO:0000313" key="1">
    <source>
        <dbReference type="EMBL" id="QEF96735.1"/>
    </source>
</evidence>
<dbReference type="AlphaFoldDB" id="A0A5B9MB35"/>
<accession>A0A5B9MB35</accession>
<gene>
    <name evidence="1" type="ORF">Mal15_07640</name>
</gene>
<reference evidence="1 2" key="1">
    <citation type="submission" date="2019-02" db="EMBL/GenBank/DDBJ databases">
        <title>Planctomycetal bacteria perform biofilm scaping via a novel small molecule.</title>
        <authorList>
            <person name="Jeske O."/>
            <person name="Boedeker C."/>
            <person name="Wiegand S."/>
            <person name="Breitling P."/>
            <person name="Kallscheuer N."/>
            <person name="Jogler M."/>
            <person name="Rohde M."/>
            <person name="Petersen J."/>
            <person name="Medema M.H."/>
            <person name="Surup F."/>
            <person name="Jogler C."/>
        </authorList>
    </citation>
    <scope>NUCLEOTIDE SEQUENCE [LARGE SCALE GENOMIC DNA]</scope>
    <source>
        <strain evidence="1 2">Mal15</strain>
    </source>
</reference>
<name>A0A5B9MB35_9BACT</name>
<proteinExistence type="predicted"/>
<protein>
    <submittedName>
        <fullName evidence="1">Uncharacterized protein</fullName>
    </submittedName>
</protein>
<evidence type="ECO:0000313" key="2">
    <source>
        <dbReference type="Proteomes" id="UP000321353"/>
    </source>
</evidence>